<keyword evidence="2" id="KW-0472">Membrane</keyword>
<keyword evidence="2" id="KW-1133">Transmembrane helix</keyword>
<evidence type="ECO:0000256" key="2">
    <source>
        <dbReference type="SAM" id="Phobius"/>
    </source>
</evidence>
<reference evidence="3 4" key="1">
    <citation type="journal article" date="2018" name="Front. Microbiol.">
        <title>Phylogeny of Vibrio vulnificus from the Analysis of the Core-Genome: Implications for Intra-Species Taxonomy.</title>
        <authorList>
            <person name="Roig F.J."/>
            <person name="Gonzalez-Candelas F."/>
            <person name="Sanjuan E."/>
            <person name="Fouz B."/>
            <person name="Feil E.J."/>
            <person name="Llorens C."/>
            <person name="Baker-Austin C."/>
            <person name="Oliver J.D."/>
            <person name="Danin-Poleg Y."/>
            <person name="Gibas C.J."/>
            <person name="Kashi Y."/>
            <person name="Gulig P.A."/>
            <person name="Morrison S.S."/>
            <person name="Amaro C."/>
        </authorList>
    </citation>
    <scope>NUCLEOTIDE SEQUENCE [LARGE SCALE GENOMIC DNA]</scope>
    <source>
        <strain evidence="3 4">CECT4608</strain>
    </source>
</reference>
<protein>
    <submittedName>
        <fullName evidence="3">Uncharacterized protein</fullName>
    </submittedName>
</protein>
<gene>
    <name evidence="3" type="ORF">CRN52_01365</name>
</gene>
<feature type="region of interest" description="Disordered" evidence="1">
    <location>
        <begin position="193"/>
        <end position="219"/>
    </location>
</feature>
<accession>A0A2S3R8F4</accession>
<name>A0A2S3R8F4_VIBVL</name>
<comment type="caution">
    <text evidence="3">The sequence shown here is derived from an EMBL/GenBank/DDBJ whole genome shotgun (WGS) entry which is preliminary data.</text>
</comment>
<keyword evidence="2" id="KW-0812">Transmembrane</keyword>
<evidence type="ECO:0000313" key="3">
    <source>
        <dbReference type="EMBL" id="POB49956.1"/>
    </source>
</evidence>
<dbReference type="Proteomes" id="UP000237466">
    <property type="component" value="Unassembled WGS sequence"/>
</dbReference>
<proteinExistence type="predicted"/>
<evidence type="ECO:0000256" key="1">
    <source>
        <dbReference type="SAM" id="MobiDB-lite"/>
    </source>
</evidence>
<dbReference type="AlphaFoldDB" id="A0A2S3R8F4"/>
<dbReference type="RefSeq" id="WP_080608543.1">
    <property type="nucleotide sequence ID" value="NZ_CM007809.1"/>
</dbReference>
<sequence>MRWILFIALLMGLMYLGDHTNQYVSGLSLIEIGAPTKQIQDGWQFWNGQTESAQFAPFYNKVDGWHIFIQLWPAAACLVLICVFLIPMSTYLFGRLANQELNKAKQKVIQTQKQAKERVATAEKRALKYARSEVQEQMTNAQYAEQQAQTREAKAKALENDLEQRIENIRRQAQQAVSEANQEAAELRKQLSLAEKRKKNAAATAERRKRKLRKTLQSD</sequence>
<dbReference type="EMBL" id="PDGH01000020">
    <property type="protein sequence ID" value="POB49956.1"/>
    <property type="molecule type" value="Genomic_DNA"/>
</dbReference>
<evidence type="ECO:0000313" key="4">
    <source>
        <dbReference type="Proteomes" id="UP000237466"/>
    </source>
</evidence>
<feature type="transmembrane region" description="Helical" evidence="2">
    <location>
        <begin position="67"/>
        <end position="93"/>
    </location>
</feature>
<feature type="compositionally biased region" description="Basic residues" evidence="1">
    <location>
        <begin position="207"/>
        <end position="219"/>
    </location>
</feature>
<organism evidence="3 4">
    <name type="scientific">Vibrio vulnificus</name>
    <dbReference type="NCBI Taxonomy" id="672"/>
    <lineage>
        <taxon>Bacteria</taxon>
        <taxon>Pseudomonadati</taxon>
        <taxon>Pseudomonadota</taxon>
        <taxon>Gammaproteobacteria</taxon>
        <taxon>Vibrionales</taxon>
        <taxon>Vibrionaceae</taxon>
        <taxon>Vibrio</taxon>
    </lineage>
</organism>